<accession>A0A1Q2D8H2</accession>
<evidence type="ECO:0000313" key="1">
    <source>
        <dbReference type="EMBL" id="AQP54640.1"/>
    </source>
</evidence>
<dbReference type="STRING" id="633807.BW732_10770"/>
<protein>
    <submittedName>
        <fullName evidence="1">Uncharacterized protein</fullName>
    </submittedName>
</protein>
<dbReference type="EMBL" id="CP019609">
    <property type="protein sequence ID" value="AQP54640.1"/>
    <property type="molecule type" value="Genomic_DNA"/>
</dbReference>
<dbReference type="RefSeq" id="WP_077276727.1">
    <property type="nucleotide sequence ID" value="NZ_CP019609.1"/>
</dbReference>
<dbReference type="Proteomes" id="UP000188246">
    <property type="component" value="Chromosome"/>
</dbReference>
<gene>
    <name evidence="1" type="ORF">BW732_10770</name>
</gene>
<keyword evidence="2" id="KW-1185">Reference proteome</keyword>
<dbReference type="AlphaFoldDB" id="A0A1Q2D8H2"/>
<organism evidence="1 2">
    <name type="scientific">Vagococcus penaei</name>
    <dbReference type="NCBI Taxonomy" id="633807"/>
    <lineage>
        <taxon>Bacteria</taxon>
        <taxon>Bacillati</taxon>
        <taxon>Bacillota</taxon>
        <taxon>Bacilli</taxon>
        <taxon>Lactobacillales</taxon>
        <taxon>Enterococcaceae</taxon>
        <taxon>Vagococcus</taxon>
    </lineage>
</organism>
<dbReference type="KEGG" id="vpi:BW732_10770"/>
<evidence type="ECO:0000313" key="2">
    <source>
        <dbReference type="Proteomes" id="UP000188246"/>
    </source>
</evidence>
<name>A0A1Q2D8H2_9ENTE</name>
<reference evidence="1 2" key="1">
    <citation type="journal article" date="2010" name="Int. J. Syst. Evol. Microbiol.">
        <title>Vagococcus penaei sp. nov., isolated from spoilage microbiota of cooked shrimp (Penaeus vannamei).</title>
        <authorList>
            <person name="Jaffres E."/>
            <person name="Prevost H."/>
            <person name="Rossero A."/>
            <person name="Joffraud J.J."/>
            <person name="Dousset X."/>
        </authorList>
    </citation>
    <scope>NUCLEOTIDE SEQUENCE [LARGE SCALE GENOMIC DNA]</scope>
    <source>
        <strain evidence="1 2">CD276</strain>
    </source>
</reference>
<proteinExistence type="predicted"/>
<dbReference type="OrthoDB" id="2168491at2"/>
<sequence>MKKSKNTEIKKIKRELKIKKEAKIYDDIEQRVAWLYENKFTKIESEVVFEINFYKDVYQEDIDELMLFHAKKVFMVEKDDDYYCGIRANHFVVEVGYSEMRAKLIYLVTANHKGNRCVTMIAEDNENYLEICSMK</sequence>